<dbReference type="InterPro" id="IPR050307">
    <property type="entry name" value="Sterol_Desaturase_Related"/>
</dbReference>
<comment type="similarity">
    <text evidence="2">Belongs to the sterol desaturase family.</text>
</comment>
<keyword evidence="5 7" id="KW-0472">Membrane</keyword>
<reference evidence="9 10" key="1">
    <citation type="journal article" date="2013" name="BMC Genomics">
        <title>Reconstruction of the lipid metabolism for the microalga Monoraphidium neglectum from its genome sequence reveals characteristics suitable for biofuel production.</title>
        <authorList>
            <person name="Bogen C."/>
            <person name="Al-Dilaimi A."/>
            <person name="Albersmeier A."/>
            <person name="Wichmann J."/>
            <person name="Grundmann M."/>
            <person name="Rupp O."/>
            <person name="Lauersen K.J."/>
            <person name="Blifernez-Klassen O."/>
            <person name="Kalinowski J."/>
            <person name="Goesmann A."/>
            <person name="Mussgnug J.H."/>
            <person name="Kruse O."/>
        </authorList>
    </citation>
    <scope>NUCLEOTIDE SEQUENCE [LARGE SCALE GENOMIC DNA]</scope>
    <source>
        <strain evidence="9 10">SAG 48.87</strain>
    </source>
</reference>
<gene>
    <name evidence="9" type="ORF">MNEG_2125</name>
</gene>
<proteinExistence type="inferred from homology"/>
<dbReference type="EMBL" id="KK100450">
    <property type="protein sequence ID" value="KIZ05830.1"/>
    <property type="molecule type" value="Genomic_DNA"/>
</dbReference>
<dbReference type="AlphaFoldDB" id="A0A0D2MTC5"/>
<dbReference type="GO" id="GO:0016491">
    <property type="term" value="F:oxidoreductase activity"/>
    <property type="evidence" value="ECO:0007669"/>
    <property type="project" value="InterPro"/>
</dbReference>
<feature type="transmembrane region" description="Helical" evidence="7">
    <location>
        <begin position="160"/>
        <end position="180"/>
    </location>
</feature>
<evidence type="ECO:0000256" key="1">
    <source>
        <dbReference type="ARBA" id="ARBA00004370"/>
    </source>
</evidence>
<feature type="compositionally biased region" description="Acidic residues" evidence="6">
    <location>
        <begin position="1"/>
        <end position="10"/>
    </location>
</feature>
<sequence>MVVGLWDDEGDRTNCSAPPPAPPRTAAAPPPAPPRTADAAALIRAHNIWKNELVLGAVLPPAWREALPHAAQTWLRNCLLAAAICVLPGAAWIAAQALRGAPGAGPGGLSLLSRPSIHAQLLASFRAIPGVTLLPTAVEAAAEAGWTRAYARVSDASSPAAYVISLVIYMLAVEYGVYLVHRTMHSVPWLYKNVHCVHHAFNKEHTMSPFAGLAVHSADGIAQALPYALMLCVIPMHYITYEVLLGLSSLWGMSSGRKA</sequence>
<keyword evidence="3 7" id="KW-0812">Transmembrane</keyword>
<dbReference type="KEGG" id="mng:MNEG_2125"/>
<evidence type="ECO:0000256" key="4">
    <source>
        <dbReference type="ARBA" id="ARBA00022989"/>
    </source>
</evidence>
<accession>A0A0D2MTC5</accession>
<evidence type="ECO:0000256" key="2">
    <source>
        <dbReference type="ARBA" id="ARBA00009324"/>
    </source>
</evidence>
<evidence type="ECO:0000256" key="5">
    <source>
        <dbReference type="ARBA" id="ARBA00023136"/>
    </source>
</evidence>
<evidence type="ECO:0000259" key="8">
    <source>
        <dbReference type="Pfam" id="PF04116"/>
    </source>
</evidence>
<dbReference type="GO" id="GO:0005506">
    <property type="term" value="F:iron ion binding"/>
    <property type="evidence" value="ECO:0007669"/>
    <property type="project" value="InterPro"/>
</dbReference>
<name>A0A0D2MTC5_9CHLO</name>
<evidence type="ECO:0000256" key="3">
    <source>
        <dbReference type="ARBA" id="ARBA00022692"/>
    </source>
</evidence>
<protein>
    <recommendedName>
        <fullName evidence="8">Fatty acid hydroxylase domain-containing protein</fullName>
    </recommendedName>
</protein>
<dbReference type="GeneID" id="25735003"/>
<organism evidence="9 10">
    <name type="scientific">Monoraphidium neglectum</name>
    <dbReference type="NCBI Taxonomy" id="145388"/>
    <lineage>
        <taxon>Eukaryota</taxon>
        <taxon>Viridiplantae</taxon>
        <taxon>Chlorophyta</taxon>
        <taxon>core chlorophytes</taxon>
        <taxon>Chlorophyceae</taxon>
        <taxon>CS clade</taxon>
        <taxon>Sphaeropleales</taxon>
        <taxon>Selenastraceae</taxon>
        <taxon>Monoraphidium</taxon>
    </lineage>
</organism>
<dbReference type="InterPro" id="IPR006694">
    <property type="entry name" value="Fatty_acid_hydroxylase"/>
</dbReference>
<feature type="transmembrane region" description="Helical" evidence="7">
    <location>
        <begin position="74"/>
        <end position="95"/>
    </location>
</feature>
<dbReference type="PANTHER" id="PTHR11863">
    <property type="entry name" value="STEROL DESATURASE"/>
    <property type="match status" value="1"/>
</dbReference>
<evidence type="ECO:0000313" key="10">
    <source>
        <dbReference type="Proteomes" id="UP000054498"/>
    </source>
</evidence>
<evidence type="ECO:0000256" key="6">
    <source>
        <dbReference type="SAM" id="MobiDB-lite"/>
    </source>
</evidence>
<feature type="compositionally biased region" description="Pro residues" evidence="6">
    <location>
        <begin position="17"/>
        <end position="34"/>
    </location>
</feature>
<feature type="domain" description="Fatty acid hydroxylase" evidence="8">
    <location>
        <begin position="167"/>
        <end position="252"/>
    </location>
</feature>
<comment type="subcellular location">
    <subcellularLocation>
        <location evidence="1">Membrane</location>
    </subcellularLocation>
</comment>
<dbReference type="Proteomes" id="UP000054498">
    <property type="component" value="Unassembled WGS sequence"/>
</dbReference>
<dbReference type="Pfam" id="PF04116">
    <property type="entry name" value="FA_hydroxylase"/>
    <property type="match status" value="1"/>
</dbReference>
<keyword evidence="4 7" id="KW-1133">Transmembrane helix</keyword>
<feature type="region of interest" description="Disordered" evidence="6">
    <location>
        <begin position="1"/>
        <end position="36"/>
    </location>
</feature>
<evidence type="ECO:0000256" key="7">
    <source>
        <dbReference type="SAM" id="Phobius"/>
    </source>
</evidence>
<evidence type="ECO:0000313" key="9">
    <source>
        <dbReference type="EMBL" id="KIZ05830.1"/>
    </source>
</evidence>
<dbReference type="RefSeq" id="XP_013904849.1">
    <property type="nucleotide sequence ID" value="XM_014049395.1"/>
</dbReference>
<dbReference type="OrthoDB" id="408954at2759"/>
<dbReference type="STRING" id="145388.A0A0D2MTC5"/>
<dbReference type="GO" id="GO:0016020">
    <property type="term" value="C:membrane"/>
    <property type="evidence" value="ECO:0007669"/>
    <property type="project" value="UniProtKB-SubCell"/>
</dbReference>
<keyword evidence="10" id="KW-1185">Reference proteome</keyword>
<dbReference type="GO" id="GO:0008610">
    <property type="term" value="P:lipid biosynthetic process"/>
    <property type="evidence" value="ECO:0007669"/>
    <property type="project" value="InterPro"/>
</dbReference>